<dbReference type="PANTHER" id="PTHR40084:SF1">
    <property type="entry name" value="PHOSPHOTRANSFERASE"/>
    <property type="match status" value="1"/>
</dbReference>
<dbReference type="Proteomes" id="UP000264062">
    <property type="component" value="Unassembled WGS sequence"/>
</dbReference>
<name>A0A350HAT1_UNCW3</name>
<organism evidence="1 2">
    <name type="scientific">candidate division WOR-3 bacterium</name>
    <dbReference type="NCBI Taxonomy" id="2052148"/>
    <lineage>
        <taxon>Bacteria</taxon>
        <taxon>Bacteria division WOR-3</taxon>
    </lineage>
</organism>
<dbReference type="AlphaFoldDB" id="A0A350HAT1"/>
<evidence type="ECO:0000313" key="1">
    <source>
        <dbReference type="EMBL" id="HAV92647.1"/>
    </source>
</evidence>
<evidence type="ECO:0000313" key="2">
    <source>
        <dbReference type="Proteomes" id="UP000264062"/>
    </source>
</evidence>
<accession>A0A350HAT1</accession>
<reference evidence="1 2" key="1">
    <citation type="journal article" date="2018" name="Nat. Biotechnol.">
        <title>A standardized bacterial taxonomy based on genome phylogeny substantially revises the tree of life.</title>
        <authorList>
            <person name="Parks D.H."/>
            <person name="Chuvochina M."/>
            <person name="Waite D.W."/>
            <person name="Rinke C."/>
            <person name="Skarshewski A."/>
            <person name="Chaumeil P.A."/>
            <person name="Hugenholtz P."/>
        </authorList>
    </citation>
    <scope>NUCLEOTIDE SEQUENCE [LARGE SCALE GENOMIC DNA]</scope>
    <source>
        <strain evidence="1">UBA9956</strain>
    </source>
</reference>
<dbReference type="CDD" id="cd19067">
    <property type="entry name" value="PfuEndoQ-like"/>
    <property type="match status" value="1"/>
</dbReference>
<protein>
    <recommendedName>
        <fullName evidence="3">DNA helicase UvrD</fullName>
    </recommendedName>
</protein>
<proteinExistence type="predicted"/>
<dbReference type="PANTHER" id="PTHR40084">
    <property type="entry name" value="PHOSPHOHYDROLASE, PHP FAMILY"/>
    <property type="match status" value="1"/>
</dbReference>
<evidence type="ECO:0008006" key="3">
    <source>
        <dbReference type="Google" id="ProtNLM"/>
    </source>
</evidence>
<sequence>MTFLDLHIHTKYSLASSKRGDIKNFSDMAKRKGIGIIGTGDILHGEYFDQAKRELSEESYGIYSCKETRFLLTVEVSLIYRENEKCKKVHIVAVFPDFKSVEKAQLLLKDFGKLNSDGRPIIKMNVVEFAEKVKEVSDDIILIPAHIWTPHFGLLGAKSGYNSIPDGLKKLISALETGLSSDPYMCSLNKDASKYSFVSFSDAHSPELLGREATILEGRVKTIKDVKGAFENKKILGTVEFFPQEGKYFLSGHRACDFKTKEKLKECPVCGKPLTDGVLNRIKNLPQSRKEKYSKEVFYVLPIKDYVDFFRKRVEKCRSKEEAFFNMLERMDEMKMKSFATRKELTEAYNKEFADFCINVREKKILLDEGYDGVYGKIKAMEEI</sequence>
<dbReference type="SUPFAM" id="SSF89550">
    <property type="entry name" value="PHP domain-like"/>
    <property type="match status" value="1"/>
</dbReference>
<comment type="caution">
    <text evidence="1">The sequence shown here is derived from an EMBL/GenBank/DDBJ whole genome shotgun (WGS) entry which is preliminary data.</text>
</comment>
<gene>
    <name evidence="1" type="ORF">DCW38_05655</name>
</gene>
<dbReference type="Gene3D" id="3.20.20.140">
    <property type="entry name" value="Metal-dependent hydrolases"/>
    <property type="match status" value="1"/>
</dbReference>
<dbReference type="EMBL" id="DMZY01000168">
    <property type="protein sequence ID" value="HAV92647.1"/>
    <property type="molecule type" value="Genomic_DNA"/>
</dbReference>
<dbReference type="InterPro" id="IPR016195">
    <property type="entry name" value="Pol/histidinol_Pase-like"/>
</dbReference>